<keyword evidence="9" id="KW-0804">Transcription</keyword>
<keyword evidence="4" id="KW-0227">DNA damage</keyword>
<dbReference type="InterPro" id="IPR006200">
    <property type="entry name" value="LexA"/>
</dbReference>
<dbReference type="EMBL" id="MGGL01000008">
    <property type="protein sequence ID" value="OGM26963.1"/>
    <property type="molecule type" value="Genomic_DNA"/>
</dbReference>
<evidence type="ECO:0000256" key="12">
    <source>
        <dbReference type="RuleBase" id="RU003991"/>
    </source>
</evidence>
<dbReference type="CDD" id="cd06529">
    <property type="entry name" value="S24_LexA-like"/>
    <property type="match status" value="1"/>
</dbReference>
<dbReference type="GO" id="GO:0006281">
    <property type="term" value="P:DNA repair"/>
    <property type="evidence" value="ECO:0007669"/>
    <property type="project" value="UniProtKB-KW"/>
</dbReference>
<proteinExistence type="inferred from homology"/>
<dbReference type="PANTHER" id="PTHR33516:SF2">
    <property type="entry name" value="LEXA REPRESSOR-RELATED"/>
    <property type="match status" value="1"/>
</dbReference>
<dbReference type="Gene3D" id="2.10.109.10">
    <property type="entry name" value="Umud Fragment, subunit A"/>
    <property type="match status" value="1"/>
</dbReference>
<evidence type="ECO:0000259" key="14">
    <source>
        <dbReference type="Pfam" id="PF01726"/>
    </source>
</evidence>
<comment type="caution">
    <text evidence="15">The sequence shown here is derived from an EMBL/GenBank/DDBJ whole genome shotgun (WGS) entry which is preliminary data.</text>
</comment>
<dbReference type="InterPro" id="IPR050077">
    <property type="entry name" value="LexA_repressor"/>
</dbReference>
<dbReference type="GO" id="GO:0045892">
    <property type="term" value="P:negative regulation of DNA-templated transcription"/>
    <property type="evidence" value="ECO:0007669"/>
    <property type="project" value="InterPro"/>
</dbReference>
<dbReference type="PANTHER" id="PTHR33516">
    <property type="entry name" value="LEXA REPRESSOR"/>
    <property type="match status" value="1"/>
</dbReference>
<keyword evidence="10" id="KW-0234">DNA repair</keyword>
<dbReference type="GO" id="GO:0004252">
    <property type="term" value="F:serine-type endopeptidase activity"/>
    <property type="evidence" value="ECO:0007669"/>
    <property type="project" value="InterPro"/>
</dbReference>
<dbReference type="SUPFAM" id="SSF51306">
    <property type="entry name" value="LexA/Signal peptidase"/>
    <property type="match status" value="1"/>
</dbReference>
<keyword evidence="6 12" id="KW-0068">Autocatalytic cleavage</keyword>
<dbReference type="GO" id="GO:0006508">
    <property type="term" value="P:proteolysis"/>
    <property type="evidence" value="ECO:0007669"/>
    <property type="project" value="InterPro"/>
</dbReference>
<dbReference type="GO" id="GO:0009432">
    <property type="term" value="P:SOS response"/>
    <property type="evidence" value="ECO:0007669"/>
    <property type="project" value="UniProtKB-KW"/>
</dbReference>
<evidence type="ECO:0000256" key="5">
    <source>
        <dbReference type="ARBA" id="ARBA00022801"/>
    </source>
</evidence>
<evidence type="ECO:0000256" key="7">
    <source>
        <dbReference type="ARBA" id="ARBA00023015"/>
    </source>
</evidence>
<dbReference type="InterPro" id="IPR015927">
    <property type="entry name" value="Peptidase_S24_S26A/B/C"/>
</dbReference>
<dbReference type="InterPro" id="IPR036390">
    <property type="entry name" value="WH_DNA-bd_sf"/>
</dbReference>
<keyword evidence="11" id="KW-0742">SOS response</keyword>
<evidence type="ECO:0000256" key="4">
    <source>
        <dbReference type="ARBA" id="ARBA00022763"/>
    </source>
</evidence>
<sequence length="205" mass="22771">MSSLNVLTKRQEQVLKFIYTSIKSSGYPPTLADLREELDVSSNQAVLDFLKILENKKLIKKEEGAARGLKILKKGFEVLGVKTLIPSLGIVAAGPFKYSMEDLEWKEFGDAKITDDIFLAKISGDSMIGAGLADGDHVIIQKSQEFRNGEIVLARDNNEMTIKTLVSDNGRSYLKPENPKYKNIPIYPETRLIGKVIGKIGGKRK</sequence>
<evidence type="ECO:0000256" key="10">
    <source>
        <dbReference type="ARBA" id="ARBA00023204"/>
    </source>
</evidence>
<dbReference type="InterPro" id="IPR039418">
    <property type="entry name" value="LexA-like"/>
</dbReference>
<keyword evidence="3" id="KW-0235">DNA replication</keyword>
<comment type="similarity">
    <text evidence="1 12">Belongs to the peptidase S24 family.</text>
</comment>
<feature type="domain" description="Peptidase S24/S26A/S26B/S26C" evidence="13">
    <location>
        <begin position="89"/>
        <end position="197"/>
    </location>
</feature>
<evidence type="ECO:0000313" key="15">
    <source>
        <dbReference type="EMBL" id="OGM26963.1"/>
    </source>
</evidence>
<evidence type="ECO:0000256" key="8">
    <source>
        <dbReference type="ARBA" id="ARBA00023125"/>
    </source>
</evidence>
<dbReference type="PRINTS" id="PR00726">
    <property type="entry name" value="LEXASERPTASE"/>
</dbReference>
<dbReference type="InterPro" id="IPR006197">
    <property type="entry name" value="Peptidase_S24_LexA"/>
</dbReference>
<dbReference type="NCBIfam" id="TIGR00498">
    <property type="entry name" value="lexA"/>
    <property type="match status" value="1"/>
</dbReference>
<evidence type="ECO:0000256" key="9">
    <source>
        <dbReference type="ARBA" id="ARBA00023163"/>
    </source>
</evidence>
<protein>
    <submittedName>
        <fullName evidence="15">Repressor LexA</fullName>
    </submittedName>
</protein>
<gene>
    <name evidence="15" type="ORF">A2628_05985</name>
</gene>
<evidence type="ECO:0000256" key="3">
    <source>
        <dbReference type="ARBA" id="ARBA00022705"/>
    </source>
</evidence>
<keyword evidence="5 12" id="KW-0378">Hydrolase</keyword>
<evidence type="ECO:0000256" key="6">
    <source>
        <dbReference type="ARBA" id="ARBA00022813"/>
    </source>
</evidence>
<dbReference type="Gene3D" id="1.10.10.10">
    <property type="entry name" value="Winged helix-like DNA-binding domain superfamily/Winged helix DNA-binding domain"/>
    <property type="match status" value="1"/>
</dbReference>
<dbReference type="Pfam" id="PF00717">
    <property type="entry name" value="Peptidase_S24"/>
    <property type="match status" value="1"/>
</dbReference>
<keyword evidence="7" id="KW-0805">Transcription regulation</keyword>
<keyword evidence="8" id="KW-0238">DNA-binding</keyword>
<dbReference type="GO" id="GO:0003677">
    <property type="term" value="F:DNA binding"/>
    <property type="evidence" value="ECO:0007669"/>
    <property type="project" value="UniProtKB-KW"/>
</dbReference>
<feature type="domain" description="LexA repressor DNA-binding" evidence="14">
    <location>
        <begin position="7"/>
        <end position="68"/>
    </location>
</feature>
<dbReference type="AlphaFoldDB" id="A0A1F7YI36"/>
<evidence type="ECO:0000256" key="11">
    <source>
        <dbReference type="ARBA" id="ARBA00023236"/>
    </source>
</evidence>
<name>A0A1F7YI36_9BACT</name>
<dbReference type="Proteomes" id="UP000179221">
    <property type="component" value="Unassembled WGS sequence"/>
</dbReference>
<dbReference type="InterPro" id="IPR006199">
    <property type="entry name" value="LexA_DNA-bd_dom"/>
</dbReference>
<dbReference type="Pfam" id="PF01726">
    <property type="entry name" value="LexA_DNA_bind"/>
    <property type="match status" value="1"/>
</dbReference>
<keyword evidence="2" id="KW-0678">Repressor</keyword>
<evidence type="ECO:0000313" key="16">
    <source>
        <dbReference type="Proteomes" id="UP000179221"/>
    </source>
</evidence>
<evidence type="ECO:0000256" key="1">
    <source>
        <dbReference type="ARBA" id="ARBA00007484"/>
    </source>
</evidence>
<organism evidence="15 16">
    <name type="scientific">Candidatus Woesebacteria bacterium RIFCSPHIGHO2_01_FULL_40_22</name>
    <dbReference type="NCBI Taxonomy" id="1802499"/>
    <lineage>
        <taxon>Bacteria</taxon>
        <taxon>Candidatus Woeseibacteriota</taxon>
    </lineage>
</organism>
<dbReference type="InterPro" id="IPR036388">
    <property type="entry name" value="WH-like_DNA-bd_sf"/>
</dbReference>
<evidence type="ECO:0000259" key="13">
    <source>
        <dbReference type="Pfam" id="PF00717"/>
    </source>
</evidence>
<reference evidence="15 16" key="1">
    <citation type="journal article" date="2016" name="Nat. Commun.">
        <title>Thousands of microbial genomes shed light on interconnected biogeochemical processes in an aquifer system.</title>
        <authorList>
            <person name="Anantharaman K."/>
            <person name="Brown C.T."/>
            <person name="Hug L.A."/>
            <person name="Sharon I."/>
            <person name="Castelle C.J."/>
            <person name="Probst A.J."/>
            <person name="Thomas B.C."/>
            <person name="Singh A."/>
            <person name="Wilkins M.J."/>
            <person name="Karaoz U."/>
            <person name="Brodie E.L."/>
            <person name="Williams K.H."/>
            <person name="Hubbard S.S."/>
            <person name="Banfield J.F."/>
        </authorList>
    </citation>
    <scope>NUCLEOTIDE SEQUENCE [LARGE SCALE GENOMIC DNA]</scope>
</reference>
<dbReference type="GO" id="GO:0006260">
    <property type="term" value="P:DNA replication"/>
    <property type="evidence" value="ECO:0007669"/>
    <property type="project" value="UniProtKB-KW"/>
</dbReference>
<dbReference type="InterPro" id="IPR036286">
    <property type="entry name" value="LexA/Signal_pep-like_sf"/>
</dbReference>
<evidence type="ECO:0000256" key="2">
    <source>
        <dbReference type="ARBA" id="ARBA00022491"/>
    </source>
</evidence>
<dbReference type="SUPFAM" id="SSF46785">
    <property type="entry name" value="Winged helix' DNA-binding domain"/>
    <property type="match status" value="1"/>
</dbReference>
<accession>A0A1F7YI36</accession>